<dbReference type="RefSeq" id="WP_330821255.1">
    <property type="nucleotide sequence ID" value="NZ_JAZBJP010000002.1"/>
</dbReference>
<reference evidence="1 2" key="1">
    <citation type="submission" date="2023-12" db="EMBL/GenBank/DDBJ databases">
        <title>30 novel species of actinomycetes from the DSMZ collection.</title>
        <authorList>
            <person name="Nouioui I."/>
        </authorList>
    </citation>
    <scope>NUCLEOTIDE SEQUENCE [LARGE SCALE GENOMIC DNA]</scope>
    <source>
        <strain evidence="1 2">DSM 41528</strain>
    </source>
</reference>
<name>A0ABU7NL23_9ACTN</name>
<proteinExistence type="predicted"/>
<evidence type="ECO:0000313" key="1">
    <source>
        <dbReference type="EMBL" id="MEE4419577.1"/>
    </source>
</evidence>
<evidence type="ECO:0000313" key="2">
    <source>
        <dbReference type="Proteomes" id="UP001307760"/>
    </source>
</evidence>
<dbReference type="Proteomes" id="UP001307760">
    <property type="component" value="Unassembled WGS sequence"/>
</dbReference>
<sequence length="269" mass="30517">MNASHDPRHSVMTRVNVYVDETGDRGFGGKSSPFFAMTALMVPAEDDWNVRFTAGGLRALIHQSRPDTTTPLHWVDHFKRKHADRRNYAARQLAVMPSAKVAHVIAPKDALSLYKGLENGVRFYNYTTRLLLERVAYAADQWEGGPRLAVVRLGSVRGMDHSDTLGYLDWVRRGRTQNWNVPWKNIKWPPAWTGTDWDGVQLADLHAGLLHVALSGDPDDHDCAENLLLCKHQLYRSRRGSLLGYGVKVMGETPGFVTNRCWWKKWNIA</sequence>
<comment type="caution">
    <text evidence="1">The sequence shown here is derived from an EMBL/GenBank/DDBJ whole genome shotgun (WGS) entry which is preliminary data.</text>
</comment>
<protein>
    <submittedName>
        <fullName evidence="1">DUF3800 domain-containing protein</fullName>
    </submittedName>
</protein>
<organism evidence="1 2">
    <name type="scientific">Streptomyces bugieae</name>
    <dbReference type="NCBI Taxonomy" id="3098223"/>
    <lineage>
        <taxon>Bacteria</taxon>
        <taxon>Bacillati</taxon>
        <taxon>Actinomycetota</taxon>
        <taxon>Actinomycetes</taxon>
        <taxon>Kitasatosporales</taxon>
        <taxon>Streptomycetaceae</taxon>
        <taxon>Streptomyces</taxon>
    </lineage>
</organism>
<accession>A0ABU7NL23</accession>
<keyword evidence="2" id="KW-1185">Reference proteome</keyword>
<gene>
    <name evidence="1" type="ORF">V2J85_09450</name>
</gene>
<dbReference type="InterPro" id="IPR024524">
    <property type="entry name" value="DUF3800"/>
</dbReference>
<dbReference type="Pfam" id="PF12686">
    <property type="entry name" value="DUF3800"/>
    <property type="match status" value="1"/>
</dbReference>
<dbReference type="EMBL" id="JAZBJP010000002">
    <property type="protein sequence ID" value="MEE4419577.1"/>
    <property type="molecule type" value="Genomic_DNA"/>
</dbReference>